<dbReference type="STRING" id="337451.A0A3S3PKD7"/>
<dbReference type="Proteomes" id="UP000283530">
    <property type="component" value="Unassembled WGS sequence"/>
</dbReference>
<dbReference type="InterPro" id="IPR001611">
    <property type="entry name" value="Leu-rich_rpt"/>
</dbReference>
<dbReference type="SUPFAM" id="SSF52047">
    <property type="entry name" value="RNI-like"/>
    <property type="match status" value="1"/>
</dbReference>
<organism evidence="3 4">
    <name type="scientific">Cinnamomum micranthum f. kanehirae</name>
    <dbReference type="NCBI Taxonomy" id="337451"/>
    <lineage>
        <taxon>Eukaryota</taxon>
        <taxon>Viridiplantae</taxon>
        <taxon>Streptophyta</taxon>
        <taxon>Embryophyta</taxon>
        <taxon>Tracheophyta</taxon>
        <taxon>Spermatophyta</taxon>
        <taxon>Magnoliopsida</taxon>
        <taxon>Magnoliidae</taxon>
        <taxon>Laurales</taxon>
        <taxon>Lauraceae</taxon>
        <taxon>Cinnamomum</taxon>
    </lineage>
</organism>
<dbReference type="FunFam" id="1.20.1280.50:FF:000022">
    <property type="entry name" value="F-box protein FBW2"/>
    <property type="match status" value="1"/>
</dbReference>
<feature type="domain" description="F-box" evidence="2">
    <location>
        <begin position="35"/>
        <end position="74"/>
    </location>
</feature>
<dbReference type="OrthoDB" id="550575at2759"/>
<sequence length="306" mass="33930">MSEEEDEESPEKKKKKRRLCNTSSSASSSWEGLNPEILSLIFVRISADELCRSVPFVCRSWREAVAGPYCWADVDVVSWCRRCGNSDVINTAVRKLVRRSRGTLRSLSAYKLGDPAFSFVANFGKCLKILKIPVSNVTDKMVAKHAGSLSTITDLDISNCSEITYKGIETLGQHCKSLFLLKRNMPFLDSESAHHGKAVEDEAMAVANTMPRLVHLELAYGRFSDRGLDAILTKCKDLQHLDIQGCTNLNFDGDLELRCERINVFTGPYDYDDDHVSISEDSGGAGSDEEGTDSEIYSDSSSDESD</sequence>
<proteinExistence type="predicted"/>
<dbReference type="Pfam" id="PF13516">
    <property type="entry name" value="LRR_6"/>
    <property type="match status" value="1"/>
</dbReference>
<gene>
    <name evidence="3" type="ORF">CKAN_02179400</name>
</gene>
<accession>A0A3S3PKD7</accession>
<dbReference type="Gene3D" id="3.80.10.10">
    <property type="entry name" value="Ribonuclease Inhibitor"/>
    <property type="match status" value="2"/>
</dbReference>
<dbReference type="InterPro" id="IPR036047">
    <property type="entry name" value="F-box-like_dom_sf"/>
</dbReference>
<dbReference type="PANTHER" id="PTHR38926">
    <property type="entry name" value="F-BOX DOMAIN CONTAINING PROTEIN, EXPRESSED"/>
    <property type="match status" value="1"/>
</dbReference>
<dbReference type="SUPFAM" id="SSF81383">
    <property type="entry name" value="F-box domain"/>
    <property type="match status" value="1"/>
</dbReference>
<comment type="caution">
    <text evidence="3">The sequence shown here is derived from an EMBL/GenBank/DDBJ whole genome shotgun (WGS) entry which is preliminary data.</text>
</comment>
<dbReference type="PANTHER" id="PTHR38926:SF81">
    <property type="entry name" value="F-BOX DOMAIN-CONTAINING PROTEIN"/>
    <property type="match status" value="1"/>
</dbReference>
<dbReference type="Gene3D" id="1.20.1280.50">
    <property type="match status" value="1"/>
</dbReference>
<feature type="region of interest" description="Disordered" evidence="1">
    <location>
        <begin position="274"/>
        <end position="306"/>
    </location>
</feature>
<feature type="region of interest" description="Disordered" evidence="1">
    <location>
        <begin position="1"/>
        <end position="29"/>
    </location>
</feature>
<protein>
    <submittedName>
        <fullName evidence="3">F-box protein FBW2-like protein</fullName>
    </submittedName>
</protein>
<name>A0A3S3PKD7_9MAGN</name>
<evidence type="ECO:0000256" key="1">
    <source>
        <dbReference type="SAM" id="MobiDB-lite"/>
    </source>
</evidence>
<dbReference type="InterPro" id="IPR001810">
    <property type="entry name" value="F-box_dom"/>
</dbReference>
<evidence type="ECO:0000259" key="2">
    <source>
        <dbReference type="Pfam" id="PF12937"/>
    </source>
</evidence>
<keyword evidence="4" id="KW-1185">Reference proteome</keyword>
<feature type="compositionally biased region" description="Polar residues" evidence="1">
    <location>
        <begin position="20"/>
        <end position="29"/>
    </location>
</feature>
<dbReference type="EMBL" id="QPKB01000009">
    <property type="protein sequence ID" value="RWR92578.1"/>
    <property type="molecule type" value="Genomic_DNA"/>
</dbReference>
<evidence type="ECO:0000313" key="3">
    <source>
        <dbReference type="EMBL" id="RWR92578.1"/>
    </source>
</evidence>
<dbReference type="AlphaFoldDB" id="A0A3S3PKD7"/>
<evidence type="ECO:0000313" key="4">
    <source>
        <dbReference type="Proteomes" id="UP000283530"/>
    </source>
</evidence>
<reference evidence="3 4" key="1">
    <citation type="journal article" date="2019" name="Nat. Plants">
        <title>Stout camphor tree genome fills gaps in understanding of flowering plant genome evolution.</title>
        <authorList>
            <person name="Chaw S.M."/>
            <person name="Liu Y.C."/>
            <person name="Wu Y.W."/>
            <person name="Wang H.Y."/>
            <person name="Lin C.I."/>
            <person name="Wu C.S."/>
            <person name="Ke H.M."/>
            <person name="Chang L.Y."/>
            <person name="Hsu C.Y."/>
            <person name="Yang H.T."/>
            <person name="Sudianto E."/>
            <person name="Hsu M.H."/>
            <person name="Wu K.P."/>
            <person name="Wang L.N."/>
            <person name="Leebens-Mack J.H."/>
            <person name="Tsai I.J."/>
        </authorList>
    </citation>
    <scope>NUCLEOTIDE SEQUENCE [LARGE SCALE GENOMIC DNA]</scope>
    <source>
        <strain evidence="4">cv. Chaw 1501</strain>
        <tissue evidence="3">Young leaves</tissue>
    </source>
</reference>
<dbReference type="Pfam" id="PF12937">
    <property type="entry name" value="F-box-like"/>
    <property type="match status" value="1"/>
</dbReference>
<dbReference type="InterPro" id="IPR032675">
    <property type="entry name" value="LRR_dom_sf"/>
</dbReference>